<dbReference type="Gene3D" id="1.10.510.10">
    <property type="entry name" value="Transferase(Phosphotransferase) domain 1"/>
    <property type="match status" value="1"/>
</dbReference>
<dbReference type="InterPro" id="IPR011009">
    <property type="entry name" value="Kinase-like_dom_sf"/>
</dbReference>
<evidence type="ECO:0000313" key="4">
    <source>
        <dbReference type="Proteomes" id="UP001189429"/>
    </source>
</evidence>
<proteinExistence type="predicted"/>
<dbReference type="Pfam" id="PF00069">
    <property type="entry name" value="Pkinase"/>
    <property type="match status" value="1"/>
</dbReference>
<evidence type="ECO:0000313" key="3">
    <source>
        <dbReference type="EMBL" id="CAK0844739.1"/>
    </source>
</evidence>
<organism evidence="3 4">
    <name type="scientific">Prorocentrum cordatum</name>
    <dbReference type="NCBI Taxonomy" id="2364126"/>
    <lineage>
        <taxon>Eukaryota</taxon>
        <taxon>Sar</taxon>
        <taxon>Alveolata</taxon>
        <taxon>Dinophyceae</taxon>
        <taxon>Prorocentrales</taxon>
        <taxon>Prorocentraceae</taxon>
        <taxon>Prorocentrum</taxon>
    </lineage>
</organism>
<feature type="domain" description="Protein kinase" evidence="2">
    <location>
        <begin position="53"/>
        <end position="181"/>
    </location>
</feature>
<name>A0ABN9TGV9_9DINO</name>
<keyword evidence="4" id="KW-1185">Reference proteome</keyword>
<feature type="compositionally biased region" description="Low complexity" evidence="1">
    <location>
        <begin position="19"/>
        <end position="34"/>
    </location>
</feature>
<dbReference type="EMBL" id="CAUYUJ010014689">
    <property type="protein sequence ID" value="CAK0844739.1"/>
    <property type="molecule type" value="Genomic_DNA"/>
</dbReference>
<dbReference type="SUPFAM" id="SSF56112">
    <property type="entry name" value="Protein kinase-like (PK-like)"/>
    <property type="match status" value="1"/>
</dbReference>
<gene>
    <name evidence="3" type="ORF">PCOR1329_LOCUS38762</name>
</gene>
<dbReference type="Proteomes" id="UP001189429">
    <property type="component" value="Unassembled WGS sequence"/>
</dbReference>
<comment type="caution">
    <text evidence="3">The sequence shown here is derived from an EMBL/GenBank/DDBJ whole genome shotgun (WGS) entry which is preliminary data.</text>
</comment>
<reference evidence="3" key="1">
    <citation type="submission" date="2023-10" db="EMBL/GenBank/DDBJ databases">
        <authorList>
            <person name="Chen Y."/>
            <person name="Shah S."/>
            <person name="Dougan E. K."/>
            <person name="Thang M."/>
            <person name="Chan C."/>
        </authorList>
    </citation>
    <scope>NUCLEOTIDE SEQUENCE [LARGE SCALE GENOMIC DNA]</scope>
</reference>
<dbReference type="InterPro" id="IPR000719">
    <property type="entry name" value="Prot_kinase_dom"/>
</dbReference>
<evidence type="ECO:0000256" key="1">
    <source>
        <dbReference type="SAM" id="MobiDB-lite"/>
    </source>
</evidence>
<accession>A0ABN9TGV9</accession>
<sequence>MPAPTADPRFVRPMPPAPGAAAAGAGCPAADGAAPGAGGEDVREVLRGGGFVAKVADFNTAVVCEPPDCRIWDAEGTQQFTPPESASTRAGTRPWASWASRGTCGPPAACFWGCSFLPRFRDEEPIRLQLALMHFAMDANAAVDVPSGAVSQHAEDIIRQLLHKDPARRPAAAAALQHPWVQ</sequence>
<evidence type="ECO:0000259" key="2">
    <source>
        <dbReference type="Pfam" id="PF00069"/>
    </source>
</evidence>
<protein>
    <recommendedName>
        <fullName evidence="2">Protein kinase domain-containing protein</fullName>
    </recommendedName>
</protein>
<feature type="region of interest" description="Disordered" evidence="1">
    <location>
        <begin position="1"/>
        <end position="39"/>
    </location>
</feature>